<keyword evidence="8" id="KW-1185">Reference proteome</keyword>
<evidence type="ECO:0000259" key="6">
    <source>
        <dbReference type="Pfam" id="PF00082"/>
    </source>
</evidence>
<feature type="domain" description="Peptidase S8/S53" evidence="6">
    <location>
        <begin position="184"/>
        <end position="414"/>
    </location>
</feature>
<accession>A0ABY8P4C2</accession>
<dbReference type="Pfam" id="PF00082">
    <property type="entry name" value="Peptidase_S8"/>
    <property type="match status" value="1"/>
</dbReference>
<evidence type="ECO:0000256" key="1">
    <source>
        <dbReference type="ARBA" id="ARBA00011073"/>
    </source>
</evidence>
<evidence type="ECO:0000256" key="5">
    <source>
        <dbReference type="PROSITE-ProRule" id="PRU01240"/>
    </source>
</evidence>
<dbReference type="PRINTS" id="PR00723">
    <property type="entry name" value="SUBTILISIN"/>
</dbReference>
<evidence type="ECO:0000256" key="3">
    <source>
        <dbReference type="ARBA" id="ARBA00022801"/>
    </source>
</evidence>
<dbReference type="InterPro" id="IPR015500">
    <property type="entry name" value="Peptidase_S8_subtilisin-rel"/>
</dbReference>
<name>A0ABY8P4C2_9GAMM</name>
<protein>
    <submittedName>
        <fullName evidence="7">S8 family serine peptidase</fullName>
    </submittedName>
</protein>
<sequence length="437" mass="47890">MKKDKIIIKFNQNVIEHRKNNNLLLKPLALQNNLFKQLSYIAVVPDEILQTQSLINNINFSSLSGMFYIKGSESLTVNEKQQLLTQLNGYDFIEYAELECTRLASSILSRSEQLNDIETPDFTKKQEYKLGAGQFWTGIDMEYAWSLGVTGKGIRIADIEAAFNYQHINLQRDSFIPLVVSDDVNELEINHGTAVAGVMYAKELGFGVKGMVHGADALYGISVKPYDAAGGIVRGLQHLRAGDIFIYELSTQSRADDDTTQVPADFCQSVWDITKAATDAGIIIIAAAGNGGENLDDDFYAPYRARGDNGAIRVGAGSKNQICRAFSTYGKTMIHVQAWGDSVVTTGFGTLYDGGPNNNYASNFDGTSAATPIVASAAIAIQSWYKRQTGRVLTPKEMRSLLIETGTPQRPGFINNHIGPLPNVRNAINALQQGLQQ</sequence>
<dbReference type="EMBL" id="CP123759">
    <property type="protein sequence ID" value="WGO84346.1"/>
    <property type="molecule type" value="Genomic_DNA"/>
</dbReference>
<dbReference type="RefSeq" id="WP_280939372.1">
    <property type="nucleotide sequence ID" value="NZ_CP123759.1"/>
</dbReference>
<dbReference type="Proteomes" id="UP001231859">
    <property type="component" value="Chromosome"/>
</dbReference>
<keyword evidence="3" id="KW-0378">Hydrolase</keyword>
<evidence type="ECO:0000256" key="4">
    <source>
        <dbReference type="ARBA" id="ARBA00022825"/>
    </source>
</evidence>
<dbReference type="InterPro" id="IPR050131">
    <property type="entry name" value="Peptidase_S8_subtilisin-like"/>
</dbReference>
<organism evidence="7 8">
    <name type="scientific">Arsenophonus apicola</name>
    <dbReference type="NCBI Taxonomy" id="2879119"/>
    <lineage>
        <taxon>Bacteria</taxon>
        <taxon>Pseudomonadati</taxon>
        <taxon>Pseudomonadota</taxon>
        <taxon>Gammaproteobacteria</taxon>
        <taxon>Enterobacterales</taxon>
        <taxon>Morganellaceae</taxon>
        <taxon>Arsenophonus</taxon>
    </lineage>
</organism>
<dbReference type="SUPFAM" id="SSF52743">
    <property type="entry name" value="Subtilisin-like"/>
    <property type="match status" value="1"/>
</dbReference>
<comment type="similarity">
    <text evidence="1 5">Belongs to the peptidase S8 family.</text>
</comment>
<dbReference type="PANTHER" id="PTHR43806">
    <property type="entry name" value="PEPTIDASE S8"/>
    <property type="match status" value="1"/>
</dbReference>
<evidence type="ECO:0000313" key="7">
    <source>
        <dbReference type="EMBL" id="WGO84346.1"/>
    </source>
</evidence>
<evidence type="ECO:0000313" key="8">
    <source>
        <dbReference type="Proteomes" id="UP001231859"/>
    </source>
</evidence>
<dbReference type="PANTHER" id="PTHR43806:SF11">
    <property type="entry name" value="CEREVISIN-RELATED"/>
    <property type="match status" value="1"/>
</dbReference>
<dbReference type="InterPro" id="IPR000209">
    <property type="entry name" value="Peptidase_S8/S53_dom"/>
</dbReference>
<dbReference type="Gene3D" id="3.40.50.200">
    <property type="entry name" value="Peptidase S8/S53 domain"/>
    <property type="match status" value="1"/>
</dbReference>
<evidence type="ECO:0000256" key="2">
    <source>
        <dbReference type="ARBA" id="ARBA00022670"/>
    </source>
</evidence>
<gene>
    <name evidence="7" type="ORF">QG404_05495</name>
</gene>
<keyword evidence="2" id="KW-0645">Protease</keyword>
<reference evidence="7 8" key="1">
    <citation type="submission" date="2023-04" db="EMBL/GenBank/DDBJ databases">
        <title>Genome dynamics across the evolutionary transition to endosymbiosis.</title>
        <authorList>
            <person name="Siozios S."/>
            <person name="Nadal-Jimenez P."/>
            <person name="Azagi T."/>
            <person name="Sprong H."/>
            <person name="Frost C.L."/>
            <person name="Parratt S.R."/>
            <person name="Taylor G."/>
            <person name="Brettell L."/>
            <person name="Lew K.C."/>
            <person name="Croft L."/>
            <person name="King K.C."/>
            <person name="Brockhurst M.A."/>
            <person name="Hypsa V."/>
            <person name="Novakova E."/>
            <person name="Darby A.C."/>
            <person name="Hurst G.D.D."/>
        </authorList>
    </citation>
    <scope>NUCLEOTIDE SEQUENCE [LARGE SCALE GENOMIC DNA]</scope>
    <source>
        <strain evidence="8">aApi_AU</strain>
    </source>
</reference>
<dbReference type="PROSITE" id="PS51892">
    <property type="entry name" value="SUBTILASE"/>
    <property type="match status" value="1"/>
</dbReference>
<dbReference type="InterPro" id="IPR036852">
    <property type="entry name" value="Peptidase_S8/S53_dom_sf"/>
</dbReference>
<proteinExistence type="inferred from homology"/>
<comment type="caution">
    <text evidence="5">Lacks conserved residue(s) required for the propagation of feature annotation.</text>
</comment>
<keyword evidence="4" id="KW-0720">Serine protease</keyword>